<evidence type="ECO:0000259" key="3">
    <source>
        <dbReference type="Pfam" id="PF00171"/>
    </source>
</evidence>
<evidence type="ECO:0000256" key="1">
    <source>
        <dbReference type="ARBA" id="ARBA00009986"/>
    </source>
</evidence>
<dbReference type="RefSeq" id="WP_020566020.1">
    <property type="nucleotide sequence ID" value="NZ_KB890165.1"/>
</dbReference>
<dbReference type="AlphaFoldDB" id="A0A2N7XAZ1"/>
<dbReference type="InterPro" id="IPR016162">
    <property type="entry name" value="Ald_DH_N"/>
</dbReference>
<name>A0A2N7XAZ1_9BURK</name>
<dbReference type="Gene3D" id="3.40.605.10">
    <property type="entry name" value="Aldehyde Dehydrogenase, Chain A, domain 1"/>
    <property type="match status" value="1"/>
</dbReference>
<comment type="similarity">
    <text evidence="1">Belongs to the aldehyde dehydrogenase family.</text>
</comment>
<gene>
    <name evidence="4" type="ORF">C0Z20_02770</name>
</gene>
<organism evidence="4 5">
    <name type="scientific">Trinickia symbiotica</name>
    <dbReference type="NCBI Taxonomy" id="863227"/>
    <lineage>
        <taxon>Bacteria</taxon>
        <taxon>Pseudomonadati</taxon>
        <taxon>Pseudomonadota</taxon>
        <taxon>Betaproteobacteria</taxon>
        <taxon>Burkholderiales</taxon>
        <taxon>Burkholderiaceae</taxon>
        <taxon>Trinickia</taxon>
    </lineage>
</organism>
<sequence>MAIEGYVDTQLLINGEWCDAASGKTIDVVNPATGKVIGTVAHAGIADLEQAVSAAQRGFEIWRKVPAHERAATMRKAATLLRERGQTIARLMTLEQGKPLAESRIEVLAAADIIEWFADEGRRVYGRVVPSRSLAVQQLVVKEPVGPVAAFTPWNFPVNQVVRKLCAALTTGCSFIVKAPEETPASPAQLLRAFADAGVPAGVIGLVYGNPAEISGYLIPHPAIRKVTFTGSTPVGKQLAALAGQHMKRVTMELGGHAPVIVAEDADVELAARISGGAKFRNAGQVCISPTRFLVHNSIREAFQQALVKQAQSIKVGDGLTAGTTLGPLANARRLSAMASVLSDAREKGATIATGGERIGSEGNFFAPTVLTDVPLDADVFNNEPFGPIAAVRGFDSLDEAINEANRLPYGLAGYAFTRSFSNVHLLTQRLEVGMLWINQPATPWPEMPFGGVKDSGYGSEGGPESLEPYLVTKSVTVTAV</sequence>
<dbReference type="SUPFAM" id="SSF53720">
    <property type="entry name" value="ALDH-like"/>
    <property type="match status" value="1"/>
</dbReference>
<dbReference type="Pfam" id="PF00171">
    <property type="entry name" value="Aldedh"/>
    <property type="match status" value="1"/>
</dbReference>
<proteinExistence type="inferred from homology"/>
<dbReference type="EMBL" id="PNYC01000001">
    <property type="protein sequence ID" value="PMS38780.1"/>
    <property type="molecule type" value="Genomic_DNA"/>
</dbReference>
<dbReference type="InterPro" id="IPR015590">
    <property type="entry name" value="Aldehyde_DH_dom"/>
</dbReference>
<dbReference type="Gene3D" id="3.40.309.10">
    <property type="entry name" value="Aldehyde Dehydrogenase, Chain A, domain 2"/>
    <property type="match status" value="1"/>
</dbReference>
<dbReference type="PANTHER" id="PTHR43353:SF5">
    <property type="entry name" value="SUCCINATE-SEMIALDEHYDE DEHYDROGENASE, MITOCHONDRIAL"/>
    <property type="match status" value="1"/>
</dbReference>
<dbReference type="CDD" id="cd07103">
    <property type="entry name" value="ALDH_F5_SSADH_GabD"/>
    <property type="match status" value="1"/>
</dbReference>
<dbReference type="GO" id="GO:0004777">
    <property type="term" value="F:succinate-semialdehyde dehydrogenase (NAD+) activity"/>
    <property type="evidence" value="ECO:0007669"/>
    <property type="project" value="TreeGrafter"/>
</dbReference>
<dbReference type="InterPro" id="IPR016163">
    <property type="entry name" value="Ald_DH_C"/>
</dbReference>
<keyword evidence="5" id="KW-1185">Reference proteome</keyword>
<dbReference type="PANTHER" id="PTHR43353">
    <property type="entry name" value="SUCCINATE-SEMIALDEHYDE DEHYDROGENASE, MITOCHONDRIAL"/>
    <property type="match status" value="1"/>
</dbReference>
<dbReference type="FunFam" id="3.40.309.10:FF:000009">
    <property type="entry name" value="Aldehyde dehydrogenase A"/>
    <property type="match status" value="1"/>
</dbReference>
<evidence type="ECO:0000313" key="5">
    <source>
        <dbReference type="Proteomes" id="UP000235777"/>
    </source>
</evidence>
<accession>A0A2N7XAZ1</accession>
<dbReference type="OrthoDB" id="6187633at2"/>
<dbReference type="FunFam" id="3.40.605.10:FF:000033">
    <property type="entry name" value="NAD-dependent succinate-semialdehyde dehydrogenase"/>
    <property type="match status" value="1"/>
</dbReference>
<protein>
    <submittedName>
        <fullName evidence="4">NAD-dependent succinate-semialdehyde dehydrogenase</fullName>
    </submittedName>
</protein>
<dbReference type="InterPro" id="IPR050740">
    <property type="entry name" value="Aldehyde_DH_Superfamily"/>
</dbReference>
<dbReference type="Proteomes" id="UP000235777">
    <property type="component" value="Unassembled WGS sequence"/>
</dbReference>
<comment type="caution">
    <text evidence="4">The sequence shown here is derived from an EMBL/GenBank/DDBJ whole genome shotgun (WGS) entry which is preliminary data.</text>
</comment>
<reference evidence="4 5" key="1">
    <citation type="submission" date="2018-01" db="EMBL/GenBank/DDBJ databases">
        <title>Whole genome analyses suggest that Burkholderia sensu lato contains two further novel genera in the rhizoxinica-symbiotica group Mycetohabitans gen. nov., and Trinickia gen. nov.: implications for the evolution of diazotrophy and nodulation in the Burkholderiaceae.</title>
        <authorList>
            <person name="Estrada-de los Santos P."/>
            <person name="Palmer M."/>
            <person name="Chavez-Ramirez B."/>
            <person name="Beukes C."/>
            <person name="Steenkamp E.T."/>
            <person name="Hirsch A.M."/>
            <person name="Manyaka P."/>
            <person name="Maluk M."/>
            <person name="Lafos M."/>
            <person name="Crook M."/>
            <person name="Gross E."/>
            <person name="Simon M.F."/>
            <person name="Bueno dos Reis Junior F."/>
            <person name="Poole P.S."/>
            <person name="Venter S.N."/>
            <person name="James E.K."/>
        </authorList>
    </citation>
    <scope>NUCLEOTIDE SEQUENCE [LARGE SCALE GENOMIC DNA]</scope>
    <source>
        <strain evidence="4 5">JPY 581</strain>
    </source>
</reference>
<dbReference type="STRING" id="863227.GCA_000373005_00704"/>
<evidence type="ECO:0000313" key="4">
    <source>
        <dbReference type="EMBL" id="PMS38780.1"/>
    </source>
</evidence>
<feature type="domain" description="Aldehyde dehydrogenase" evidence="3">
    <location>
        <begin position="17"/>
        <end position="476"/>
    </location>
</feature>
<dbReference type="InterPro" id="IPR016161">
    <property type="entry name" value="Ald_DH/histidinol_DH"/>
</dbReference>
<dbReference type="GO" id="GO:0009450">
    <property type="term" value="P:gamma-aminobutyric acid catabolic process"/>
    <property type="evidence" value="ECO:0007669"/>
    <property type="project" value="TreeGrafter"/>
</dbReference>
<evidence type="ECO:0000256" key="2">
    <source>
        <dbReference type="ARBA" id="ARBA00023002"/>
    </source>
</evidence>
<keyword evidence="2" id="KW-0560">Oxidoreductase</keyword>